<dbReference type="HOGENOM" id="CLU_737855_0_0_1"/>
<keyword evidence="3" id="KW-1185">Reference proteome</keyword>
<dbReference type="Proteomes" id="UP000001072">
    <property type="component" value="Unassembled WGS sequence"/>
</dbReference>
<dbReference type="AlphaFoldDB" id="F4S1R1"/>
<feature type="compositionally biased region" description="Polar residues" evidence="1">
    <location>
        <begin position="1"/>
        <end position="13"/>
    </location>
</feature>
<dbReference type="InParanoid" id="F4S1R1"/>
<dbReference type="OrthoDB" id="10569570at2759"/>
<feature type="compositionally biased region" description="Basic and acidic residues" evidence="1">
    <location>
        <begin position="339"/>
        <end position="349"/>
    </location>
</feature>
<feature type="region of interest" description="Disordered" evidence="1">
    <location>
        <begin position="146"/>
        <end position="189"/>
    </location>
</feature>
<feature type="compositionally biased region" description="Polar residues" evidence="1">
    <location>
        <begin position="287"/>
        <end position="320"/>
    </location>
</feature>
<evidence type="ECO:0000313" key="2">
    <source>
        <dbReference type="EMBL" id="EGG01418.1"/>
    </source>
</evidence>
<feature type="region of interest" description="Disordered" evidence="1">
    <location>
        <begin position="286"/>
        <end position="359"/>
    </location>
</feature>
<dbReference type="KEGG" id="mlr:MELLADRAFT_72991"/>
<gene>
    <name evidence="2" type="ORF">MELLADRAFT_72991</name>
</gene>
<feature type="compositionally biased region" description="Basic and acidic residues" evidence="1">
    <location>
        <begin position="167"/>
        <end position="177"/>
    </location>
</feature>
<dbReference type="GeneID" id="18932246"/>
<evidence type="ECO:0000313" key="3">
    <source>
        <dbReference type="Proteomes" id="UP000001072"/>
    </source>
</evidence>
<protein>
    <submittedName>
        <fullName evidence="2">Uncharacterized protein</fullName>
    </submittedName>
</protein>
<proteinExistence type="predicted"/>
<accession>F4S1R1</accession>
<reference evidence="3" key="1">
    <citation type="journal article" date="2011" name="Proc. Natl. Acad. Sci. U.S.A.">
        <title>Obligate biotrophy features unraveled by the genomic analysis of rust fungi.</title>
        <authorList>
            <person name="Duplessis S."/>
            <person name="Cuomo C.A."/>
            <person name="Lin Y.-C."/>
            <person name="Aerts A."/>
            <person name="Tisserant E."/>
            <person name="Veneault-Fourrey C."/>
            <person name="Joly D.L."/>
            <person name="Hacquard S."/>
            <person name="Amselem J."/>
            <person name="Cantarel B.L."/>
            <person name="Chiu R."/>
            <person name="Coutinho P.M."/>
            <person name="Feau N."/>
            <person name="Field M."/>
            <person name="Frey P."/>
            <person name="Gelhaye E."/>
            <person name="Goldberg J."/>
            <person name="Grabherr M.G."/>
            <person name="Kodira C.D."/>
            <person name="Kohler A."/>
            <person name="Kuees U."/>
            <person name="Lindquist E.A."/>
            <person name="Lucas S.M."/>
            <person name="Mago R."/>
            <person name="Mauceli E."/>
            <person name="Morin E."/>
            <person name="Murat C."/>
            <person name="Pangilinan J.L."/>
            <person name="Park R."/>
            <person name="Pearson M."/>
            <person name="Quesneville H."/>
            <person name="Rouhier N."/>
            <person name="Sakthikumar S."/>
            <person name="Salamov A.A."/>
            <person name="Schmutz J."/>
            <person name="Selles B."/>
            <person name="Shapiro H."/>
            <person name="Tanguay P."/>
            <person name="Tuskan G.A."/>
            <person name="Henrissat B."/>
            <person name="Van de Peer Y."/>
            <person name="Rouze P."/>
            <person name="Ellis J.G."/>
            <person name="Dodds P.N."/>
            <person name="Schein J.E."/>
            <person name="Zhong S."/>
            <person name="Hamelin R.C."/>
            <person name="Grigoriev I.V."/>
            <person name="Szabo L.J."/>
            <person name="Martin F."/>
        </authorList>
    </citation>
    <scope>NUCLEOTIDE SEQUENCE [LARGE SCALE GENOMIC DNA]</scope>
    <source>
        <strain evidence="3">98AG31 / pathotype 3-4-7</strain>
    </source>
</reference>
<dbReference type="VEuPathDB" id="FungiDB:MELLADRAFT_72991"/>
<sequence>MTQDSNLFSTSISRHPRPSVASSLMASIRNPMMIARTSTHEEAVTSGALPSLAAYSPASPTVRTRKSSNFSRRKKNILTIKSQTPSRQAEHVEQEEDCQTPRIRTSYDPFAPPTPGLTPIIFQNPQFNTAPSSAKTCFSTAFRDGSSAITHGRPRSSTIADFSQRCSHPEEQTEDRYQSASSPLARRSKCSISLSQPDNYRVSKDLSIIENTSKNTTSPVPSASRSRRIASFQLSEDITKEWNTAKLFLASDEGDTSIETIPEESPQPHSMQEQIDDHQADHKITLSPDSRAQTEGNREASQNSGRDRLTSNLSKITGRSETPKVRRFRKKSQSSTTSHSKDQPAEKYLSRSSGLTSPLSKSICSVYYSALGHHD</sequence>
<dbReference type="RefSeq" id="XP_007415268.1">
    <property type="nucleotide sequence ID" value="XM_007415206.1"/>
</dbReference>
<organism evidence="3">
    <name type="scientific">Melampsora larici-populina (strain 98AG31 / pathotype 3-4-7)</name>
    <name type="common">Poplar leaf rust fungus</name>
    <dbReference type="NCBI Taxonomy" id="747676"/>
    <lineage>
        <taxon>Eukaryota</taxon>
        <taxon>Fungi</taxon>
        <taxon>Dikarya</taxon>
        <taxon>Basidiomycota</taxon>
        <taxon>Pucciniomycotina</taxon>
        <taxon>Pucciniomycetes</taxon>
        <taxon>Pucciniales</taxon>
        <taxon>Melampsoraceae</taxon>
        <taxon>Melampsora</taxon>
    </lineage>
</organism>
<evidence type="ECO:0000256" key="1">
    <source>
        <dbReference type="SAM" id="MobiDB-lite"/>
    </source>
</evidence>
<feature type="compositionally biased region" description="Polar residues" evidence="1">
    <location>
        <begin position="350"/>
        <end position="359"/>
    </location>
</feature>
<name>F4S1R1_MELLP</name>
<dbReference type="EMBL" id="GL883138">
    <property type="protein sequence ID" value="EGG01418.1"/>
    <property type="molecule type" value="Genomic_DNA"/>
</dbReference>
<feature type="region of interest" description="Disordered" evidence="1">
    <location>
        <begin position="1"/>
        <end position="20"/>
    </location>
</feature>
<feature type="compositionally biased region" description="Polar residues" evidence="1">
    <location>
        <begin position="155"/>
        <end position="166"/>
    </location>
</feature>